<name>A0A7J4KUZ3_9ARCH</name>
<accession>A0A7J4KUZ3</accession>
<protein>
    <recommendedName>
        <fullName evidence="4">TraB family protein</fullName>
    </recommendedName>
</protein>
<evidence type="ECO:0000313" key="2">
    <source>
        <dbReference type="EMBL" id="MBS3058207.1"/>
    </source>
</evidence>
<dbReference type="Proteomes" id="UP000527315">
    <property type="component" value="Unassembled WGS sequence"/>
</dbReference>
<evidence type="ECO:0000313" key="3">
    <source>
        <dbReference type="Proteomes" id="UP000527315"/>
    </source>
</evidence>
<dbReference type="AlphaFoldDB" id="A0A7J4KUZ3"/>
<evidence type="ECO:0008006" key="4">
    <source>
        <dbReference type="Google" id="ProtNLM"/>
    </source>
</evidence>
<comment type="caution">
    <text evidence="1">The sequence shown here is derived from an EMBL/GenBank/DDBJ whole genome shotgun (WGS) entry which is preliminary data.</text>
</comment>
<dbReference type="EMBL" id="DUFJ01000103">
    <property type="protein sequence ID" value="HIH33514.1"/>
    <property type="molecule type" value="Genomic_DNA"/>
</dbReference>
<proteinExistence type="predicted"/>
<reference evidence="3" key="1">
    <citation type="journal article" date="2020" name="bioRxiv">
        <title>A rank-normalized archaeal taxonomy based on genome phylogeny resolves widespread incomplete and uneven classifications.</title>
        <authorList>
            <person name="Rinke C."/>
            <person name="Chuvochina M."/>
            <person name="Mussig A.J."/>
            <person name="Chaumeil P.-A."/>
            <person name="Waite D.W."/>
            <person name="Whitman W.B."/>
            <person name="Parks D.H."/>
            <person name="Hugenholtz P."/>
        </authorList>
    </citation>
    <scope>NUCLEOTIDE SEQUENCE [LARGE SCALE GENOMIC DNA]</scope>
</reference>
<dbReference type="EMBL" id="JAGVWB010000014">
    <property type="protein sequence ID" value="MBS3058207.1"/>
    <property type="molecule type" value="Genomic_DNA"/>
</dbReference>
<reference evidence="2" key="2">
    <citation type="submission" date="2021-03" db="EMBL/GenBank/DDBJ databases">
        <authorList>
            <person name="Jaffe A."/>
        </authorList>
    </citation>
    <scope>NUCLEOTIDE SEQUENCE</scope>
    <source>
        <strain evidence="2">RIFCSPLOWO2_01_FULL_43_13</strain>
    </source>
</reference>
<sequence length="48" mass="5291">MPFQASIKKAEGMIERLKIEGKEIVLVGTAHVSGENTRKGTFISMNEN</sequence>
<dbReference type="Proteomes" id="UP000680185">
    <property type="component" value="Unassembled WGS sequence"/>
</dbReference>
<evidence type="ECO:0000313" key="1">
    <source>
        <dbReference type="EMBL" id="HIH33514.1"/>
    </source>
</evidence>
<gene>
    <name evidence="1" type="ORF">HA227_04675</name>
    <name evidence="2" type="ORF">J4478_02285</name>
</gene>
<reference evidence="2" key="3">
    <citation type="submission" date="2021-05" db="EMBL/GenBank/DDBJ databases">
        <title>Protein family content uncovers lineage relationships and bacterial pathway maintenance mechanisms in DPANN archaea.</title>
        <authorList>
            <person name="Castelle C.J."/>
            <person name="Meheust R."/>
            <person name="Jaffe A.L."/>
            <person name="Seitz K."/>
            <person name="Gong X."/>
            <person name="Baker B.J."/>
            <person name="Banfield J.F."/>
        </authorList>
    </citation>
    <scope>NUCLEOTIDE SEQUENCE</scope>
    <source>
        <strain evidence="2">RIFCSPLOWO2_01_FULL_43_13</strain>
    </source>
</reference>
<organism evidence="1 3">
    <name type="scientific">Candidatus Iainarchaeum sp</name>
    <dbReference type="NCBI Taxonomy" id="3101447"/>
    <lineage>
        <taxon>Archaea</taxon>
        <taxon>Candidatus Iainarchaeota</taxon>
        <taxon>Candidatus Iainarchaeia</taxon>
        <taxon>Candidatus Iainarchaeales</taxon>
        <taxon>Candidatus Iainarchaeaceae</taxon>
        <taxon>Candidatus Iainarchaeum</taxon>
    </lineage>
</organism>